<sequence>MVDPFQIIDVEINDIELKIPVIIYDIFNYIEDNITEGIFRINGSLKKINQYYSNLSKYPKFLKHPDTSIYDICSLIKKILNSNYQFVDSEHLNLTGNNAVDIKNFNNHLNTEIPSLSINIFIFVINKLHNFLKYHDETKMTIMNYSIIFQPILISSDNLLLLPNFINLLKSIIENKEDIKFLHSRNSSIISNFSEKDFERGVYDRNNNFIDSNFFKNFKSFKNKSFDTINDSLKMKLTQNKDFLKLRSKMNSIEDIKFGIVEEEKEGSETSAPHTPHIESSENPETPENEDSHSEKSSVSTSHDQSGIDQSGIDQSFNASLKELPLEQSSPLDEFSETFESPQSHHDNESIESDESIDLPQPSLAPLSEKNQYFLTESPVTKPRESMNSINELCKLDSINSKSFQFNINLDSHSILSNSSYHSIDNHNDTTFDTIDTKGPVTSSDCSIDPKELPLPESPVKKVVKSEDKRVEKVKKNRNSILFGDLSPLNSNVNKRKSFISLFKNDGVKRNFTLKFKNRSVY</sequence>
<comment type="caution">
    <text evidence="1">The sequence shown here is derived from an EMBL/GenBank/DDBJ whole genome shotgun (WGS) entry which is preliminary data.</text>
</comment>
<gene>
    <name evidence="1" type="ORF">CLIB1444_12S01860</name>
</gene>
<evidence type="ECO:0000313" key="1">
    <source>
        <dbReference type="EMBL" id="CAH6722993.1"/>
    </source>
</evidence>
<dbReference type="EMBL" id="CALSDN010000012">
    <property type="protein sequence ID" value="CAH6722993.1"/>
    <property type="molecule type" value="Genomic_DNA"/>
</dbReference>
<keyword evidence="2" id="KW-1185">Reference proteome</keyword>
<organism evidence="1 2">
    <name type="scientific">[Candida] jaroonii</name>
    <dbReference type="NCBI Taxonomy" id="467808"/>
    <lineage>
        <taxon>Eukaryota</taxon>
        <taxon>Fungi</taxon>
        <taxon>Dikarya</taxon>
        <taxon>Ascomycota</taxon>
        <taxon>Saccharomycotina</taxon>
        <taxon>Pichiomycetes</taxon>
        <taxon>Debaryomycetaceae</taxon>
        <taxon>Yamadazyma</taxon>
    </lineage>
</organism>
<proteinExistence type="predicted"/>
<evidence type="ECO:0000313" key="2">
    <source>
        <dbReference type="Proteomes" id="UP001152531"/>
    </source>
</evidence>
<dbReference type="Proteomes" id="UP001152531">
    <property type="component" value="Unassembled WGS sequence"/>
</dbReference>
<name>A0ACA9YE55_9ASCO</name>
<reference evidence="1" key="1">
    <citation type="submission" date="2022-06" db="EMBL/GenBank/DDBJ databases">
        <authorList>
            <person name="Legras J.-L."/>
            <person name="Devillers H."/>
            <person name="Grondin C."/>
        </authorList>
    </citation>
    <scope>NUCLEOTIDE SEQUENCE</scope>
    <source>
        <strain evidence="1">CLIB 1444</strain>
    </source>
</reference>
<accession>A0ACA9YE55</accession>
<protein>
    <submittedName>
        <fullName evidence="1">Uncharacterized protein</fullName>
    </submittedName>
</protein>